<dbReference type="HOGENOM" id="CLU_132032_0_0_11"/>
<evidence type="ECO:0000313" key="1">
    <source>
        <dbReference type="EMBL" id="CCH71335.1"/>
    </source>
</evidence>
<dbReference type="STRING" id="1193181.BN10_900021"/>
<proteinExistence type="predicted"/>
<gene>
    <name evidence="1" type="ORF">BN10_900021</name>
</gene>
<dbReference type="Proteomes" id="UP000013167">
    <property type="component" value="Unassembled WGS sequence"/>
</dbReference>
<dbReference type="EMBL" id="CAIZ01000164">
    <property type="protein sequence ID" value="CCH71335.1"/>
    <property type="molecule type" value="Genomic_DNA"/>
</dbReference>
<protein>
    <submittedName>
        <fullName evidence="1">DNA primase</fullName>
    </submittedName>
</protein>
<evidence type="ECO:0000313" key="2">
    <source>
        <dbReference type="Proteomes" id="UP000013167"/>
    </source>
</evidence>
<name>N0E5J2_9MICO</name>
<accession>N0E5J2</accession>
<reference evidence="1 2" key="1">
    <citation type="journal article" date="2013" name="ISME J.">
        <title>A metabolic model for members of the genus Tetrasphaera involved in enhanced biological phosphorus removal.</title>
        <authorList>
            <person name="Kristiansen R."/>
            <person name="Nguyen H.T.T."/>
            <person name="Saunders A.M."/>
            <person name="Nielsen J.L."/>
            <person name="Wimmer R."/>
            <person name="Le V.Q."/>
            <person name="McIlroy S.J."/>
            <person name="Petrovski S."/>
            <person name="Seviour R.J."/>
            <person name="Calteau A."/>
            <person name="Nielsen K.L."/>
            <person name="Nielsen P.H."/>
        </authorList>
    </citation>
    <scope>NUCLEOTIDE SEQUENCE [LARGE SCALE GENOMIC DNA]</scope>
    <source>
        <strain evidence="1 2">Lp2</strain>
    </source>
</reference>
<dbReference type="AlphaFoldDB" id="N0E5J2"/>
<keyword evidence="2" id="KW-1185">Reference proteome</keyword>
<comment type="caution">
    <text evidence="1">The sequence shown here is derived from an EMBL/GenBank/DDBJ whole genome shotgun (WGS) entry which is preliminary data.</text>
</comment>
<dbReference type="RefSeq" id="WP_010851162.1">
    <property type="nucleotide sequence ID" value="NZ_HF570956.1"/>
</dbReference>
<organism evidence="1 2">
    <name type="scientific">Phycicoccus elongatus Lp2</name>
    <dbReference type="NCBI Taxonomy" id="1193181"/>
    <lineage>
        <taxon>Bacteria</taxon>
        <taxon>Bacillati</taxon>
        <taxon>Actinomycetota</taxon>
        <taxon>Actinomycetes</taxon>
        <taxon>Micrococcales</taxon>
        <taxon>Intrasporangiaceae</taxon>
        <taxon>Phycicoccus</taxon>
    </lineage>
</organism>
<sequence>MRLRWTGLRRTQAPANVVAALEGDRALDWALDTRTGEAVVAGVERLHVVSAAGGVRRSMPWHLVDSGRWDRDTSALVVTFVDRSPTETWTFDLDSEFPISFRARVQASVVLVEVVDLGTKGSARVVVRKDLATQRLLTQAVLGKGVRSTDPGVREALDAALANVKEQVGLD</sequence>
<dbReference type="eggNOG" id="COG0776">
    <property type="taxonomic scope" value="Bacteria"/>
</dbReference>
<dbReference type="OrthoDB" id="5144898at2"/>